<name>A0AAE9YSR9_9GAMM</name>
<organism evidence="2 3">
    <name type="scientific">Thalassomonas actiniarum</name>
    <dbReference type="NCBI Taxonomy" id="485447"/>
    <lineage>
        <taxon>Bacteria</taxon>
        <taxon>Pseudomonadati</taxon>
        <taxon>Pseudomonadota</taxon>
        <taxon>Gammaproteobacteria</taxon>
        <taxon>Alteromonadales</taxon>
        <taxon>Colwelliaceae</taxon>
        <taxon>Thalassomonas</taxon>
    </lineage>
</organism>
<dbReference type="Proteomes" id="UP000032568">
    <property type="component" value="Chromosome"/>
</dbReference>
<evidence type="ECO:0000313" key="3">
    <source>
        <dbReference type="Proteomes" id="UP000032568"/>
    </source>
</evidence>
<protein>
    <submittedName>
        <fullName evidence="2">Uncharacterized protein</fullName>
    </submittedName>
</protein>
<keyword evidence="1" id="KW-1133">Transmembrane helix</keyword>
<reference evidence="2 3" key="1">
    <citation type="journal article" date="2015" name="Genome Announc.">
        <title>Draft Genome Sequences of Marine Isolates of Thalassomonas viridans and Thalassomonas actiniarum.</title>
        <authorList>
            <person name="Olonade I."/>
            <person name="van Zyl L.J."/>
            <person name="Trindade M."/>
        </authorList>
    </citation>
    <scope>NUCLEOTIDE SEQUENCE [LARGE SCALE GENOMIC DNA]</scope>
    <source>
        <strain evidence="2 3">A5K-106</strain>
    </source>
</reference>
<keyword evidence="1" id="KW-0812">Transmembrane</keyword>
<proteinExistence type="predicted"/>
<gene>
    <name evidence="2" type="ORF">SG35_003580</name>
</gene>
<keyword evidence="3" id="KW-1185">Reference proteome</keyword>
<evidence type="ECO:0000256" key="1">
    <source>
        <dbReference type="SAM" id="Phobius"/>
    </source>
</evidence>
<dbReference type="KEGG" id="tact:SG35_003580"/>
<dbReference type="AlphaFoldDB" id="A0AAE9YSR9"/>
<reference evidence="2 3" key="2">
    <citation type="journal article" date="2022" name="Mar. Drugs">
        <title>Bioassay-Guided Fractionation Leads to the Detection of Cholic Acid Generated by the Rare Thalassomonas sp.</title>
        <authorList>
            <person name="Pheiffer F."/>
            <person name="Schneider Y.K."/>
            <person name="Hansen E.H."/>
            <person name="Andersen J.H."/>
            <person name="Isaksson J."/>
            <person name="Busche T."/>
            <person name="R C."/>
            <person name="Kalinowski J."/>
            <person name="Zyl L.V."/>
            <person name="Trindade M."/>
        </authorList>
    </citation>
    <scope>NUCLEOTIDE SEQUENCE [LARGE SCALE GENOMIC DNA]</scope>
    <source>
        <strain evidence="2 3">A5K-106</strain>
    </source>
</reference>
<dbReference type="RefSeq" id="WP_044834155.1">
    <property type="nucleotide sequence ID" value="NZ_CP059735.1"/>
</dbReference>
<keyword evidence="1" id="KW-0472">Membrane</keyword>
<evidence type="ECO:0000313" key="2">
    <source>
        <dbReference type="EMBL" id="WDD99763.1"/>
    </source>
</evidence>
<sequence>MWFKSFAAMILGLLLSVSFMLNLNYLLPVAVDIRLFVSLVSAFCFWLAVMVYCYSRNSARAAVFGCGQSLLVSGTVNVYFFMAG</sequence>
<feature type="transmembrane region" description="Helical" evidence="1">
    <location>
        <begin position="33"/>
        <end position="54"/>
    </location>
</feature>
<dbReference type="EMBL" id="CP059735">
    <property type="protein sequence ID" value="WDD99763.1"/>
    <property type="molecule type" value="Genomic_DNA"/>
</dbReference>
<feature type="transmembrane region" description="Helical" evidence="1">
    <location>
        <begin position="7"/>
        <end position="27"/>
    </location>
</feature>
<feature type="transmembrane region" description="Helical" evidence="1">
    <location>
        <begin position="61"/>
        <end position="82"/>
    </location>
</feature>
<accession>A0AAE9YSR9</accession>